<keyword evidence="3" id="KW-1185">Reference proteome</keyword>
<reference evidence="2 3" key="1">
    <citation type="journal article" date="2021" name="Plant Biotechnol. J.">
        <title>Multi-omics assisted identification of the key and species-specific regulatory components of drought-tolerant mechanisms in Gossypium stocksii.</title>
        <authorList>
            <person name="Yu D."/>
            <person name="Ke L."/>
            <person name="Zhang D."/>
            <person name="Wu Y."/>
            <person name="Sun Y."/>
            <person name="Mei J."/>
            <person name="Sun J."/>
            <person name="Sun Y."/>
        </authorList>
    </citation>
    <scope>NUCLEOTIDE SEQUENCE [LARGE SCALE GENOMIC DNA]</scope>
    <source>
        <strain evidence="3">cv. E1</strain>
        <tissue evidence="2">Leaf</tissue>
    </source>
</reference>
<sequence>VPILILIFVSLLELLGRSLMKNKNSIRIYLVNTLVETSVALITRCEGNDNGEVEEEVDTANPNDTNVNS</sequence>
<name>A0A9D3ZY73_9ROSI</name>
<comment type="caution">
    <text evidence="2">The sequence shown here is derived from an EMBL/GenBank/DDBJ whole genome shotgun (WGS) entry which is preliminary data.</text>
</comment>
<dbReference type="AlphaFoldDB" id="A0A9D3ZY73"/>
<dbReference type="Proteomes" id="UP000828251">
    <property type="component" value="Unassembled WGS sequence"/>
</dbReference>
<keyword evidence="1" id="KW-0732">Signal</keyword>
<evidence type="ECO:0000313" key="2">
    <source>
        <dbReference type="EMBL" id="KAH1073038.1"/>
    </source>
</evidence>
<feature type="signal peptide" evidence="1">
    <location>
        <begin position="1"/>
        <end position="20"/>
    </location>
</feature>
<dbReference type="EMBL" id="JAIQCV010000008">
    <property type="protein sequence ID" value="KAH1073038.1"/>
    <property type="molecule type" value="Genomic_DNA"/>
</dbReference>
<evidence type="ECO:0000313" key="3">
    <source>
        <dbReference type="Proteomes" id="UP000828251"/>
    </source>
</evidence>
<protein>
    <submittedName>
        <fullName evidence="2">Uncharacterized protein</fullName>
    </submittedName>
</protein>
<feature type="chain" id="PRO_5039279601" evidence="1">
    <location>
        <begin position="21"/>
        <end position="69"/>
    </location>
</feature>
<accession>A0A9D3ZY73</accession>
<organism evidence="2 3">
    <name type="scientific">Gossypium stocksii</name>
    <dbReference type="NCBI Taxonomy" id="47602"/>
    <lineage>
        <taxon>Eukaryota</taxon>
        <taxon>Viridiplantae</taxon>
        <taxon>Streptophyta</taxon>
        <taxon>Embryophyta</taxon>
        <taxon>Tracheophyta</taxon>
        <taxon>Spermatophyta</taxon>
        <taxon>Magnoliopsida</taxon>
        <taxon>eudicotyledons</taxon>
        <taxon>Gunneridae</taxon>
        <taxon>Pentapetalae</taxon>
        <taxon>rosids</taxon>
        <taxon>malvids</taxon>
        <taxon>Malvales</taxon>
        <taxon>Malvaceae</taxon>
        <taxon>Malvoideae</taxon>
        <taxon>Gossypium</taxon>
    </lineage>
</organism>
<gene>
    <name evidence="2" type="ORF">J1N35_025366</name>
</gene>
<proteinExistence type="predicted"/>
<feature type="non-terminal residue" evidence="2">
    <location>
        <position position="1"/>
    </location>
</feature>
<evidence type="ECO:0000256" key="1">
    <source>
        <dbReference type="SAM" id="SignalP"/>
    </source>
</evidence>